<dbReference type="AlphaFoldDB" id="A0A2R8BCM7"/>
<dbReference type="InterPro" id="IPR010982">
    <property type="entry name" value="Lambda_DNA-bd_dom_sf"/>
</dbReference>
<organism evidence="2 3">
    <name type="scientific">Ascidiaceihabitans donghaensis</name>
    <dbReference type="NCBI Taxonomy" id="1510460"/>
    <lineage>
        <taxon>Bacteria</taxon>
        <taxon>Pseudomonadati</taxon>
        <taxon>Pseudomonadota</taxon>
        <taxon>Alphaproteobacteria</taxon>
        <taxon>Rhodobacterales</taxon>
        <taxon>Paracoccaceae</taxon>
        <taxon>Ascidiaceihabitans</taxon>
    </lineage>
</organism>
<dbReference type="Proteomes" id="UP000244880">
    <property type="component" value="Unassembled WGS sequence"/>
</dbReference>
<dbReference type="GO" id="GO:0003677">
    <property type="term" value="F:DNA binding"/>
    <property type="evidence" value="ECO:0007669"/>
    <property type="project" value="InterPro"/>
</dbReference>
<gene>
    <name evidence="2" type="ORF">ASD8599_01594</name>
</gene>
<dbReference type="SUPFAM" id="SSF47413">
    <property type="entry name" value="lambda repressor-like DNA-binding domains"/>
    <property type="match status" value="1"/>
</dbReference>
<dbReference type="EMBL" id="OMOR01000001">
    <property type="protein sequence ID" value="SPH20852.1"/>
    <property type="molecule type" value="Genomic_DNA"/>
</dbReference>
<feature type="domain" description="HTH cro/C1-type" evidence="1">
    <location>
        <begin position="9"/>
        <end position="62"/>
    </location>
</feature>
<proteinExistence type="predicted"/>
<dbReference type="OrthoDB" id="9807735at2"/>
<evidence type="ECO:0000313" key="2">
    <source>
        <dbReference type="EMBL" id="SPH20852.1"/>
    </source>
</evidence>
<accession>A0A2R8BCM7</accession>
<dbReference type="PROSITE" id="PS50943">
    <property type="entry name" value="HTH_CROC1"/>
    <property type="match status" value="1"/>
</dbReference>
<reference evidence="2 3" key="1">
    <citation type="submission" date="2018-03" db="EMBL/GenBank/DDBJ databases">
        <authorList>
            <person name="Keele B.F."/>
        </authorList>
    </citation>
    <scope>NUCLEOTIDE SEQUENCE [LARGE SCALE GENOMIC DNA]</scope>
    <source>
        <strain evidence="2 3">CECT 8599</strain>
    </source>
</reference>
<dbReference type="SMART" id="SM00530">
    <property type="entry name" value="HTH_XRE"/>
    <property type="match status" value="1"/>
</dbReference>
<protein>
    <recommendedName>
        <fullName evidence="1">HTH cro/C1-type domain-containing protein</fullName>
    </recommendedName>
</protein>
<keyword evidence="3" id="KW-1185">Reference proteome</keyword>
<dbReference type="Pfam" id="PF13443">
    <property type="entry name" value="HTH_26"/>
    <property type="match status" value="1"/>
</dbReference>
<sequence length="258" mass="29110">MQAEIFETLKSVLRARRMTYAELGKQLGTSEPTIKRLFASRDCKISRLSEICAILDLSLDDVVAQASRVEITPRSLGDRIEAQLADDLPAFHLFLLLTDGVGIDRIMDQCGLTPDDLFRIGCRLERMELVQVLPQGRLKLVDEGPVKFRRDGPLHGALLKINLEFLQRVFARPESDDAGFITQSRRISQATARHMMTELHSLTRQLSDMARQDQLTVQSHDLQTYKMTLAWAPVALEHLVKVDAPSKPPEEHISRSAN</sequence>
<evidence type="ECO:0000313" key="3">
    <source>
        <dbReference type="Proteomes" id="UP000244880"/>
    </source>
</evidence>
<dbReference type="RefSeq" id="WP_108828003.1">
    <property type="nucleotide sequence ID" value="NZ_OMOR01000001.1"/>
</dbReference>
<dbReference type="Gene3D" id="1.10.260.40">
    <property type="entry name" value="lambda repressor-like DNA-binding domains"/>
    <property type="match status" value="1"/>
</dbReference>
<dbReference type="InterPro" id="IPR001387">
    <property type="entry name" value="Cro/C1-type_HTH"/>
</dbReference>
<evidence type="ECO:0000259" key="1">
    <source>
        <dbReference type="PROSITE" id="PS50943"/>
    </source>
</evidence>
<name>A0A2R8BCM7_9RHOB</name>